<reference evidence="10 11" key="1">
    <citation type="submission" date="2018-12" db="EMBL/GenBank/DDBJ databases">
        <title>Sequencing of bacterial isolates from soil warming experiment in Harvard Forest, Massachusetts, USA.</title>
        <authorList>
            <person name="Deangelis K."/>
        </authorList>
    </citation>
    <scope>NUCLEOTIDE SEQUENCE [LARGE SCALE GENOMIC DNA]</scope>
    <source>
        <strain evidence="10 11">EB153</strain>
    </source>
</reference>
<dbReference type="EMBL" id="RSDW01000001">
    <property type="protein sequence ID" value="RSL17100.1"/>
    <property type="molecule type" value="Genomic_DNA"/>
</dbReference>
<dbReference type="InterPro" id="IPR036942">
    <property type="entry name" value="Beta-barrel_TonB_sf"/>
</dbReference>
<keyword evidence="6" id="KW-0472">Membrane</keyword>
<feature type="domain" description="TonB-dependent transporter Oar-like beta-barrel" evidence="9">
    <location>
        <begin position="259"/>
        <end position="1138"/>
    </location>
</feature>
<keyword evidence="7" id="KW-0998">Cell outer membrane</keyword>
<name>A0A3R9QI37_9BACT</name>
<evidence type="ECO:0000256" key="6">
    <source>
        <dbReference type="ARBA" id="ARBA00023136"/>
    </source>
</evidence>
<dbReference type="SUPFAM" id="SSF56935">
    <property type="entry name" value="Porins"/>
    <property type="match status" value="1"/>
</dbReference>
<dbReference type="InterPro" id="IPR057601">
    <property type="entry name" value="Oar-like_b-barrel"/>
</dbReference>
<evidence type="ECO:0000256" key="8">
    <source>
        <dbReference type="SAM" id="SignalP"/>
    </source>
</evidence>
<organism evidence="10 11">
    <name type="scientific">Edaphobacter aggregans</name>
    <dbReference type="NCBI Taxonomy" id="570835"/>
    <lineage>
        <taxon>Bacteria</taxon>
        <taxon>Pseudomonadati</taxon>
        <taxon>Acidobacteriota</taxon>
        <taxon>Terriglobia</taxon>
        <taxon>Terriglobales</taxon>
        <taxon>Acidobacteriaceae</taxon>
        <taxon>Edaphobacter</taxon>
    </lineage>
</organism>
<dbReference type="RefSeq" id="WP_125485627.1">
    <property type="nucleotide sequence ID" value="NZ_RSDW01000001.1"/>
</dbReference>
<dbReference type="Gene3D" id="2.40.170.20">
    <property type="entry name" value="TonB-dependent receptor, beta-barrel domain"/>
    <property type="match status" value="1"/>
</dbReference>
<dbReference type="SUPFAM" id="SSF49464">
    <property type="entry name" value="Carboxypeptidase regulatory domain-like"/>
    <property type="match status" value="1"/>
</dbReference>
<evidence type="ECO:0000313" key="11">
    <source>
        <dbReference type="Proteomes" id="UP000269669"/>
    </source>
</evidence>
<keyword evidence="4" id="KW-0812">Transmembrane</keyword>
<dbReference type="PANTHER" id="PTHR30069">
    <property type="entry name" value="TONB-DEPENDENT OUTER MEMBRANE RECEPTOR"/>
    <property type="match status" value="1"/>
</dbReference>
<keyword evidence="3" id="KW-1134">Transmembrane beta strand</keyword>
<evidence type="ECO:0000259" key="9">
    <source>
        <dbReference type="Pfam" id="PF25183"/>
    </source>
</evidence>
<evidence type="ECO:0000256" key="2">
    <source>
        <dbReference type="ARBA" id="ARBA00022448"/>
    </source>
</evidence>
<sequence>MFVKYNRLISAATLNLALLFAAGATCLTLATALPASAQQASGAITGTVLDPLDAAISNATVTVRDLDRGTTWTAKTSNAGIYEFPQIPVGNVEINVKAPGFTTAHRNSFTLVLNQVARVDFRLKVGDVTSTVEVSDAPPLLQTASTEVGTLIDAKATTSLPLATRDTNQLTLLAPGVISPNIFAFQSSQTTFGTGRPYVNGAREQDNNFSLDGMDVNQADNNDVAYVPSPDAIQGFNIITSNAPADFGNYIGGVIVESLKSGTNEFHGNVFEFFRNTVLNANTWQNKANAYIVGQDGNVAGSTLPRAALQWNEFGATIGGPILKNKLFFFADFQGMINNTPKTYQANSIIPTQYLSGDFGALCTSQGATFVNGVCSNPVLQLYMPTASATPGSRTPYLNNKVPVSSKVASSIVSSPLFIQQEGQQNYATSGFVHSYQGDVKIDWQASPKDHVMGRYSQMYTINTSSNGIDVLTPNLTREYPLKNFVINYDRTITPTLVNELRLGAQIFPANDQQFTNAAGGNLPQQFGLPGVPGDILPAMSFGYQPIGSTNGVEIFHDSTIQVEDSLTWTHGKHSIHTGFELYHYIMNDVYAGNSGASGGFIFSGQYTANPNACQTDPVSQKPVCAAGSPFADFLLGLPQEVQQGAPLHFNLRNSLFGAFVQDTYQATSNVTLTLGLRYELTTARGDKDASKNVNYDLVTGQPEIGKNYNTYTGITNFQPRLGVAWKPTWAPNTVFRGAYDLSTYMEGNGVNNMAVINPPNVILTDIKNNAGAALNLPATTLDQGYSTFSTACTPAQFLALASNCISGVQAHATDPNLRPAVDQQWNVVVQHQFRGNATASLGYVGNKIDHLSDIYLYNQKQINSAGTVVPGPYMKQLLAAGVGQARFNGSDGVSSFNALEATVAQRNFHGLDLQFSYTWSKCLTNTLGYFGSYGDEEGAGESQTQATQNFFQNEYNPKADYGRCTTDAASNFGGYALYSLPFGRGKTFGNSVNRAVDQVIGGWQVATDLSFRSGFGITPFAGAYAGDYNPNSASSLTGSYQPRPNCVAGVSGSQAMQTVQIGSSIGKVDLNPAALTGTTDGQFGNCSSGSLRGPSLKTANLNLTKNFPVTERVYATFGAQFINLTNTPIFSVPASWWGQYSSCASCNGVRTTGFNGGGSGTVGSFGLLDGSNPGRQVELSLKLNY</sequence>
<proteinExistence type="predicted"/>
<dbReference type="InterPro" id="IPR039426">
    <property type="entry name" value="TonB-dep_rcpt-like"/>
</dbReference>
<dbReference type="Proteomes" id="UP000269669">
    <property type="component" value="Unassembled WGS sequence"/>
</dbReference>
<dbReference type="InterPro" id="IPR008969">
    <property type="entry name" value="CarboxyPept-like_regulatory"/>
</dbReference>
<feature type="signal peptide" evidence="8">
    <location>
        <begin position="1"/>
        <end position="37"/>
    </location>
</feature>
<dbReference type="AlphaFoldDB" id="A0A3R9QI37"/>
<keyword evidence="2" id="KW-0813">Transport</keyword>
<evidence type="ECO:0000256" key="1">
    <source>
        <dbReference type="ARBA" id="ARBA00004571"/>
    </source>
</evidence>
<comment type="caution">
    <text evidence="10">The sequence shown here is derived from an EMBL/GenBank/DDBJ whole genome shotgun (WGS) entry which is preliminary data.</text>
</comment>
<dbReference type="GO" id="GO:0044718">
    <property type="term" value="P:siderophore transmembrane transport"/>
    <property type="evidence" value="ECO:0007669"/>
    <property type="project" value="TreeGrafter"/>
</dbReference>
<keyword evidence="5 8" id="KW-0732">Signal</keyword>
<dbReference type="Gene3D" id="2.60.40.1120">
    <property type="entry name" value="Carboxypeptidase-like, regulatory domain"/>
    <property type="match status" value="1"/>
</dbReference>
<evidence type="ECO:0000313" key="10">
    <source>
        <dbReference type="EMBL" id="RSL17100.1"/>
    </source>
</evidence>
<dbReference type="GO" id="GO:0009279">
    <property type="term" value="C:cell outer membrane"/>
    <property type="evidence" value="ECO:0007669"/>
    <property type="project" value="UniProtKB-SubCell"/>
</dbReference>
<keyword evidence="10" id="KW-0675">Receptor</keyword>
<protein>
    <submittedName>
        <fullName evidence="10">TonB-dependent receptor-like protein</fullName>
    </submittedName>
</protein>
<gene>
    <name evidence="10" type="ORF">EDE15_2628</name>
</gene>
<dbReference type="Pfam" id="PF13620">
    <property type="entry name" value="CarboxypepD_reg"/>
    <property type="match status" value="1"/>
</dbReference>
<evidence type="ECO:0000256" key="3">
    <source>
        <dbReference type="ARBA" id="ARBA00022452"/>
    </source>
</evidence>
<evidence type="ECO:0000256" key="4">
    <source>
        <dbReference type="ARBA" id="ARBA00022692"/>
    </source>
</evidence>
<feature type="chain" id="PRO_5018529297" evidence="8">
    <location>
        <begin position="38"/>
        <end position="1186"/>
    </location>
</feature>
<dbReference type="Pfam" id="PF25183">
    <property type="entry name" value="OMP_b-brl_4"/>
    <property type="match status" value="1"/>
</dbReference>
<comment type="subcellular location">
    <subcellularLocation>
        <location evidence="1">Cell outer membrane</location>
        <topology evidence="1">Multi-pass membrane protein</topology>
    </subcellularLocation>
</comment>
<dbReference type="GO" id="GO:0015344">
    <property type="term" value="F:siderophore uptake transmembrane transporter activity"/>
    <property type="evidence" value="ECO:0007669"/>
    <property type="project" value="TreeGrafter"/>
</dbReference>
<evidence type="ECO:0000256" key="7">
    <source>
        <dbReference type="ARBA" id="ARBA00023237"/>
    </source>
</evidence>
<keyword evidence="11" id="KW-1185">Reference proteome</keyword>
<dbReference type="PANTHER" id="PTHR30069:SF29">
    <property type="entry name" value="HEMOGLOBIN AND HEMOGLOBIN-HAPTOGLOBIN-BINDING PROTEIN 1-RELATED"/>
    <property type="match status" value="1"/>
</dbReference>
<accession>A0A3R9QI37</accession>
<evidence type="ECO:0000256" key="5">
    <source>
        <dbReference type="ARBA" id="ARBA00022729"/>
    </source>
</evidence>
<dbReference type="OrthoDB" id="97893at2"/>